<keyword evidence="3" id="KW-1185">Reference proteome</keyword>
<reference evidence="2" key="1">
    <citation type="submission" date="2023-03" db="EMBL/GenBank/DDBJ databases">
        <title>MT1 and MT2 Draft Genomes of Novel Species.</title>
        <authorList>
            <person name="Venkateswaran K."/>
        </authorList>
    </citation>
    <scope>NUCLEOTIDE SEQUENCE</scope>
    <source>
        <strain evidence="2">F6_8S_P_1A</strain>
    </source>
</reference>
<gene>
    <name evidence="2" type="ORF">P5G59_13820</name>
</gene>
<evidence type="ECO:0000313" key="3">
    <source>
        <dbReference type="Proteomes" id="UP001174210"/>
    </source>
</evidence>
<evidence type="ECO:0000256" key="1">
    <source>
        <dbReference type="SAM" id="MobiDB-lite"/>
    </source>
</evidence>
<proteinExistence type="predicted"/>
<dbReference type="EMBL" id="JAROCB010000003">
    <property type="protein sequence ID" value="MDN4598225.1"/>
    <property type="molecule type" value="Genomic_DNA"/>
</dbReference>
<dbReference type="RefSeq" id="WP_301219563.1">
    <property type="nucleotide sequence ID" value="NZ_JAROCB010000003.1"/>
</dbReference>
<evidence type="ECO:0000313" key="2">
    <source>
        <dbReference type="EMBL" id="MDN4598225.1"/>
    </source>
</evidence>
<sequence>MVTEDDATPPEPRRGPEQEWWRNALSHPDVEGVDIVEDLVRVRLRSGIELEWSRDDGWCRPHL</sequence>
<accession>A0ABT8IZK9</accession>
<organism evidence="2 3">
    <name type="scientific">Leifsonia virtsii</name>
    <dbReference type="NCBI Taxonomy" id="3035915"/>
    <lineage>
        <taxon>Bacteria</taxon>
        <taxon>Bacillati</taxon>
        <taxon>Actinomycetota</taxon>
        <taxon>Actinomycetes</taxon>
        <taxon>Micrococcales</taxon>
        <taxon>Microbacteriaceae</taxon>
        <taxon>Leifsonia</taxon>
    </lineage>
</organism>
<feature type="compositionally biased region" description="Basic and acidic residues" evidence="1">
    <location>
        <begin position="11"/>
        <end position="20"/>
    </location>
</feature>
<dbReference type="Proteomes" id="UP001174210">
    <property type="component" value="Unassembled WGS sequence"/>
</dbReference>
<feature type="region of interest" description="Disordered" evidence="1">
    <location>
        <begin position="1"/>
        <end position="20"/>
    </location>
</feature>
<comment type="caution">
    <text evidence="2">The sequence shown here is derived from an EMBL/GenBank/DDBJ whole genome shotgun (WGS) entry which is preliminary data.</text>
</comment>
<protein>
    <submittedName>
        <fullName evidence="2">Uncharacterized protein</fullName>
    </submittedName>
</protein>
<name>A0ABT8IZK9_9MICO</name>